<dbReference type="AlphaFoldDB" id="A0A450SGL9"/>
<dbReference type="GO" id="GO:0004519">
    <property type="term" value="F:endonuclease activity"/>
    <property type="evidence" value="ECO:0007669"/>
    <property type="project" value="UniProtKB-KW"/>
</dbReference>
<dbReference type="SUPFAM" id="SSF143011">
    <property type="entry name" value="RelE-like"/>
    <property type="match status" value="1"/>
</dbReference>
<keyword evidence="1" id="KW-0540">Nuclease</keyword>
<protein>
    <submittedName>
        <fullName evidence="1">mRNA-degrading endonuclease RelE, toxin component of the RelBE toxin-antitoxin system</fullName>
    </submittedName>
</protein>
<evidence type="ECO:0000313" key="1">
    <source>
        <dbReference type="EMBL" id="VFJ52220.1"/>
    </source>
</evidence>
<keyword evidence="1" id="KW-0255">Endonuclease</keyword>
<accession>A0A450SGL9</accession>
<organism evidence="1">
    <name type="scientific">Candidatus Kentrum sp. DK</name>
    <dbReference type="NCBI Taxonomy" id="2126562"/>
    <lineage>
        <taxon>Bacteria</taxon>
        <taxon>Pseudomonadati</taxon>
        <taxon>Pseudomonadota</taxon>
        <taxon>Gammaproteobacteria</taxon>
        <taxon>Candidatus Kentrum</taxon>
    </lineage>
</organism>
<dbReference type="EMBL" id="CAADEY010000035">
    <property type="protein sequence ID" value="VFJ52220.1"/>
    <property type="molecule type" value="Genomic_DNA"/>
</dbReference>
<keyword evidence="1" id="KW-0378">Hydrolase</keyword>
<gene>
    <name evidence="1" type="ORF">BECKDK2373C_GA0170839_103521</name>
</gene>
<reference evidence="1" key="1">
    <citation type="submission" date="2019-02" db="EMBL/GenBank/DDBJ databases">
        <authorList>
            <person name="Gruber-Vodicka R. H."/>
            <person name="Seah K. B. B."/>
        </authorList>
    </citation>
    <scope>NUCLEOTIDE SEQUENCE</scope>
    <source>
        <strain evidence="1">BECK_DK161</strain>
    </source>
</reference>
<proteinExistence type="predicted"/>
<sequence length="118" mass="13709">MKYSVVLSRQAYRDLRRLGKAYPRIPDDLEKVKEAIKSGDFIGDPIPGFSCWVYKVRVPSSDMKRGKRGGFRVIYYVVPENRMVYFLTVYAKARQENVDRAIIDQWIDTLTPAKFPEG</sequence>
<dbReference type="Gene3D" id="3.30.2310.20">
    <property type="entry name" value="RelE-like"/>
    <property type="match status" value="1"/>
</dbReference>
<dbReference type="InterPro" id="IPR035093">
    <property type="entry name" value="RelE/ParE_toxin_dom_sf"/>
</dbReference>
<name>A0A450SGL9_9GAMM</name>